<sequence>MSDAADRPASTTPKREAVQSAVLTATEELLTEGARFADLNIERIATRAGISRTAFYFYFKDKRELLVKLTEDVTVELYQQADMWFSGEGDPRDEVRDALRAVTDLYTAHGALMRVIVEVSTYEEEVAAFWRGLVDRFVVAAAERIRTEQRAGNAPGGDAGALAFALVWMCERTLYQQMVQEVPFDSADLASTLEAIFMRGIYARD</sequence>
<evidence type="ECO:0000256" key="1">
    <source>
        <dbReference type="ARBA" id="ARBA00023125"/>
    </source>
</evidence>
<feature type="domain" description="HTH tetR-type" evidence="3">
    <location>
        <begin position="16"/>
        <end position="77"/>
    </location>
</feature>
<dbReference type="InterPro" id="IPR009057">
    <property type="entry name" value="Homeodomain-like_sf"/>
</dbReference>
<name>A0AAU7ASW9_9ACTN</name>
<dbReference type="RefSeq" id="WP_354701279.1">
    <property type="nucleotide sequence ID" value="NZ_CP114014.1"/>
</dbReference>
<feature type="DNA-binding region" description="H-T-H motif" evidence="2">
    <location>
        <begin position="40"/>
        <end position="59"/>
    </location>
</feature>
<dbReference type="Pfam" id="PF21313">
    <property type="entry name" value="EthR_C"/>
    <property type="match status" value="1"/>
</dbReference>
<gene>
    <name evidence="4" type="primary">ethR_2</name>
    <name evidence="4" type="ORF">DSM112329_01590</name>
</gene>
<proteinExistence type="predicted"/>
<dbReference type="Gene3D" id="1.10.10.60">
    <property type="entry name" value="Homeodomain-like"/>
    <property type="match status" value="1"/>
</dbReference>
<dbReference type="Gene3D" id="1.10.357.10">
    <property type="entry name" value="Tetracycline Repressor, domain 2"/>
    <property type="match status" value="1"/>
</dbReference>
<evidence type="ECO:0000259" key="3">
    <source>
        <dbReference type="PROSITE" id="PS50977"/>
    </source>
</evidence>
<evidence type="ECO:0000256" key="2">
    <source>
        <dbReference type="PROSITE-ProRule" id="PRU00335"/>
    </source>
</evidence>
<dbReference type="SUPFAM" id="SSF48498">
    <property type="entry name" value="Tetracyclin repressor-like, C-terminal domain"/>
    <property type="match status" value="1"/>
</dbReference>
<protein>
    <submittedName>
        <fullName evidence="4">HTH-type transcriptional regulator EthR</fullName>
    </submittedName>
</protein>
<dbReference type="Pfam" id="PF00440">
    <property type="entry name" value="TetR_N"/>
    <property type="match status" value="1"/>
</dbReference>
<dbReference type="InterPro" id="IPR049397">
    <property type="entry name" value="EthR_C"/>
</dbReference>
<dbReference type="GO" id="GO:0003700">
    <property type="term" value="F:DNA-binding transcription factor activity"/>
    <property type="evidence" value="ECO:0007669"/>
    <property type="project" value="TreeGrafter"/>
</dbReference>
<dbReference type="SUPFAM" id="SSF46689">
    <property type="entry name" value="Homeodomain-like"/>
    <property type="match status" value="1"/>
</dbReference>
<dbReference type="InterPro" id="IPR001647">
    <property type="entry name" value="HTH_TetR"/>
</dbReference>
<organism evidence="4">
    <name type="scientific">Paraconexibacter sp. AEG42_29</name>
    <dbReference type="NCBI Taxonomy" id="2997339"/>
    <lineage>
        <taxon>Bacteria</taxon>
        <taxon>Bacillati</taxon>
        <taxon>Actinomycetota</taxon>
        <taxon>Thermoleophilia</taxon>
        <taxon>Solirubrobacterales</taxon>
        <taxon>Paraconexibacteraceae</taxon>
        <taxon>Paraconexibacter</taxon>
    </lineage>
</organism>
<dbReference type="PROSITE" id="PS50977">
    <property type="entry name" value="HTH_TETR_2"/>
    <property type="match status" value="1"/>
</dbReference>
<accession>A0AAU7ASW9</accession>
<dbReference type="EMBL" id="CP114014">
    <property type="protein sequence ID" value="XAY04753.1"/>
    <property type="molecule type" value="Genomic_DNA"/>
</dbReference>
<evidence type="ECO:0000313" key="4">
    <source>
        <dbReference type="EMBL" id="XAY04753.1"/>
    </source>
</evidence>
<dbReference type="GO" id="GO:0000976">
    <property type="term" value="F:transcription cis-regulatory region binding"/>
    <property type="evidence" value="ECO:0007669"/>
    <property type="project" value="TreeGrafter"/>
</dbReference>
<keyword evidence="1 2" id="KW-0238">DNA-binding</keyword>
<dbReference type="AlphaFoldDB" id="A0AAU7ASW9"/>
<reference evidence="4" key="1">
    <citation type="submission" date="2022-12" db="EMBL/GenBank/DDBJ databases">
        <title>Paraconexibacter alkalitolerans sp. nov. and Baekduia alba sp. nov., isolated from soil and emended description of the genera Paraconexibacter (Chun et al., 2020) and Baekduia (An et al., 2020).</title>
        <authorList>
            <person name="Vieira S."/>
            <person name="Huber K.J."/>
            <person name="Geppert A."/>
            <person name="Wolf J."/>
            <person name="Neumann-Schaal M."/>
            <person name="Muesken M."/>
            <person name="Overmann J."/>
        </authorList>
    </citation>
    <scope>NUCLEOTIDE SEQUENCE</scope>
    <source>
        <strain evidence="4">AEG42_29</strain>
    </source>
</reference>
<dbReference type="InterPro" id="IPR036271">
    <property type="entry name" value="Tet_transcr_reg_TetR-rel_C_sf"/>
</dbReference>
<dbReference type="PANTHER" id="PTHR30055">
    <property type="entry name" value="HTH-TYPE TRANSCRIPTIONAL REGULATOR RUTR"/>
    <property type="match status" value="1"/>
</dbReference>
<dbReference type="PANTHER" id="PTHR30055:SF184">
    <property type="entry name" value="HTH-TYPE TRANSCRIPTIONAL REGULATOR ETHR"/>
    <property type="match status" value="1"/>
</dbReference>
<dbReference type="InterPro" id="IPR050109">
    <property type="entry name" value="HTH-type_TetR-like_transc_reg"/>
</dbReference>
<dbReference type="KEGG" id="parq:DSM112329_01590"/>